<keyword evidence="7" id="KW-1185">Reference proteome</keyword>
<dbReference type="Proteomes" id="UP001564657">
    <property type="component" value="Unassembled WGS sequence"/>
</dbReference>
<comment type="subcellular location">
    <subcellularLocation>
        <location evidence="5">Cell membrane</location>
    </subcellularLocation>
    <subcellularLocation>
        <location evidence="5">Bacterial flagellum basal body</location>
    </subcellularLocation>
</comment>
<dbReference type="NCBIfam" id="TIGR03500">
    <property type="entry name" value="FliO_TIGR"/>
    <property type="match status" value="1"/>
</dbReference>
<comment type="caution">
    <text evidence="6">The sequence shown here is derived from an EMBL/GenBank/DDBJ whole genome shotgun (WGS) entry which is preliminary data.</text>
</comment>
<evidence type="ECO:0000313" key="6">
    <source>
        <dbReference type="EMBL" id="MEY7998705.1"/>
    </source>
</evidence>
<dbReference type="Pfam" id="PF04347">
    <property type="entry name" value="FliO"/>
    <property type="match status" value="1"/>
</dbReference>
<evidence type="ECO:0000256" key="3">
    <source>
        <dbReference type="ARBA" id="ARBA00022989"/>
    </source>
</evidence>
<keyword evidence="1 5" id="KW-1003">Cell membrane</keyword>
<keyword evidence="3 5" id="KW-1133">Transmembrane helix</keyword>
<feature type="transmembrane region" description="Helical" evidence="5">
    <location>
        <begin position="6"/>
        <end position="27"/>
    </location>
</feature>
<keyword evidence="6" id="KW-0966">Cell projection</keyword>
<protein>
    <recommendedName>
        <fullName evidence="5">Flagellar protein</fullName>
    </recommendedName>
</protein>
<keyword evidence="2 5" id="KW-0812">Transmembrane</keyword>
<reference evidence="6 7" key="1">
    <citation type="submission" date="2024-08" db="EMBL/GenBank/DDBJ databases">
        <title>Clostridium lapicellarii sp. nov., and Clostridium renhuaiense sp. nov., two species isolated from the mud in a fermentation cellar used for producing sauce-flavour Chinese liquors.</title>
        <authorList>
            <person name="Yang F."/>
            <person name="Wang H."/>
            <person name="Chen L.Q."/>
            <person name="Zhou N."/>
            <person name="Lu J.J."/>
            <person name="Pu X.X."/>
            <person name="Wan B."/>
            <person name="Wang L."/>
            <person name="Liu S.J."/>
        </authorList>
    </citation>
    <scope>NUCLEOTIDE SEQUENCE [LARGE SCALE GENOMIC DNA]</scope>
    <source>
        <strain evidence="6 7">MT-5</strain>
    </source>
</reference>
<accession>A0ABV4BJJ6</accession>
<evidence type="ECO:0000256" key="4">
    <source>
        <dbReference type="ARBA" id="ARBA00023136"/>
    </source>
</evidence>
<evidence type="ECO:0000256" key="1">
    <source>
        <dbReference type="ARBA" id="ARBA00022475"/>
    </source>
</evidence>
<gene>
    <name evidence="6" type="primary">fliO</name>
    <name evidence="6" type="ORF">AB8U03_00570</name>
</gene>
<proteinExistence type="inferred from homology"/>
<dbReference type="RefSeq" id="WP_369702600.1">
    <property type="nucleotide sequence ID" value="NZ_JBGEWD010000001.1"/>
</dbReference>
<organism evidence="6 7">
    <name type="scientific">Clostridium moutaii</name>
    <dbReference type="NCBI Taxonomy" id="3240932"/>
    <lineage>
        <taxon>Bacteria</taxon>
        <taxon>Bacillati</taxon>
        <taxon>Bacillota</taxon>
        <taxon>Clostridia</taxon>
        <taxon>Eubacteriales</taxon>
        <taxon>Clostridiaceae</taxon>
        <taxon>Clostridium</taxon>
    </lineage>
</organism>
<evidence type="ECO:0000256" key="2">
    <source>
        <dbReference type="ARBA" id="ARBA00022692"/>
    </source>
</evidence>
<sequence length="137" mass="15983">MDLQFWWMLFKIIISLLFIIFLIYIFAKYGGGKLKSIQGSKYINILERTQLSKENSLFVVKMGEKGYVVSSASGRIEIVCELAKEEISKIESAKNVYEYKNLKDLYTKSGLENLLKKTNHNFLDKKLKLKKEDKDEQ</sequence>
<keyword evidence="6" id="KW-0282">Flagellum</keyword>
<dbReference type="InterPro" id="IPR022781">
    <property type="entry name" value="Flagellar_biosynth_FliO"/>
</dbReference>
<keyword evidence="6" id="KW-0969">Cilium</keyword>
<comment type="similarity">
    <text evidence="5">Belongs to the FliO/MopB family.</text>
</comment>
<evidence type="ECO:0000313" key="7">
    <source>
        <dbReference type="Proteomes" id="UP001564657"/>
    </source>
</evidence>
<keyword evidence="5" id="KW-0975">Bacterial flagellum</keyword>
<name>A0ABV4BJJ6_9CLOT</name>
<dbReference type="EMBL" id="JBGEWD010000001">
    <property type="protein sequence ID" value="MEY7998705.1"/>
    <property type="molecule type" value="Genomic_DNA"/>
</dbReference>
<evidence type="ECO:0000256" key="5">
    <source>
        <dbReference type="RuleBase" id="RU362064"/>
    </source>
</evidence>
<keyword evidence="4 5" id="KW-0472">Membrane</keyword>